<evidence type="ECO:0000256" key="11">
    <source>
        <dbReference type="ARBA" id="ARBA00023268"/>
    </source>
</evidence>
<dbReference type="InterPro" id="IPR016192">
    <property type="entry name" value="APOBEC/CMP_deaminase_Zn-bd"/>
</dbReference>
<feature type="binding site" evidence="15">
    <location>
        <position position="47"/>
    </location>
    <ligand>
        <name>Zn(2+)</name>
        <dbReference type="ChEBI" id="CHEBI:29105"/>
        <note>catalytic</note>
    </ligand>
</feature>
<dbReference type="InterPro" id="IPR011549">
    <property type="entry name" value="RibD_C"/>
</dbReference>
<dbReference type="InterPro" id="IPR004794">
    <property type="entry name" value="Eubact_RibD"/>
</dbReference>
<evidence type="ECO:0000256" key="7">
    <source>
        <dbReference type="ARBA" id="ARBA00022723"/>
    </source>
</evidence>
<dbReference type="NCBIfam" id="TIGR00326">
    <property type="entry name" value="eubact_ribD"/>
    <property type="match status" value="1"/>
</dbReference>
<dbReference type="GO" id="GO:0050661">
    <property type="term" value="F:NADP binding"/>
    <property type="evidence" value="ECO:0007669"/>
    <property type="project" value="InterPro"/>
</dbReference>
<feature type="binding site" evidence="14">
    <location>
        <position position="211"/>
    </location>
    <ligand>
        <name>substrate</name>
    </ligand>
</feature>
<evidence type="ECO:0000256" key="15">
    <source>
        <dbReference type="PIRSR" id="PIRSR006769-3"/>
    </source>
</evidence>
<dbReference type="PROSITE" id="PS00903">
    <property type="entry name" value="CYT_DCMP_DEAMINASES_1"/>
    <property type="match status" value="1"/>
</dbReference>
<comment type="cofactor">
    <cofactor evidence="12 15">
        <name>Zn(2+)</name>
        <dbReference type="ChEBI" id="CHEBI:29105"/>
    </cofactor>
    <text evidence="12 15">Binds 1 zinc ion.</text>
</comment>
<dbReference type="GO" id="GO:0009231">
    <property type="term" value="P:riboflavin biosynthetic process"/>
    <property type="evidence" value="ECO:0007669"/>
    <property type="project" value="UniProtKB-UniPathway"/>
</dbReference>
<organism evidence="17 18">
    <name type="scientific">Silvibacterium dinghuense</name>
    <dbReference type="NCBI Taxonomy" id="1560006"/>
    <lineage>
        <taxon>Bacteria</taxon>
        <taxon>Pseudomonadati</taxon>
        <taxon>Acidobacteriota</taxon>
        <taxon>Terriglobia</taxon>
        <taxon>Terriglobales</taxon>
        <taxon>Acidobacteriaceae</taxon>
        <taxon>Silvibacterium</taxon>
    </lineage>
</organism>
<dbReference type="GO" id="GO:0008835">
    <property type="term" value="F:diaminohydroxyphosphoribosylaminopyrimidine deaminase activity"/>
    <property type="evidence" value="ECO:0007669"/>
    <property type="project" value="UniProtKB-EC"/>
</dbReference>
<comment type="catalytic activity">
    <reaction evidence="12">
        <text>2,5-diamino-6-hydroxy-4-(5-phosphoribosylamino)-pyrimidine + H2O + H(+) = 5-amino-6-(5-phospho-D-ribosylamino)uracil + NH4(+)</text>
        <dbReference type="Rhea" id="RHEA:21868"/>
        <dbReference type="ChEBI" id="CHEBI:15377"/>
        <dbReference type="ChEBI" id="CHEBI:15378"/>
        <dbReference type="ChEBI" id="CHEBI:28938"/>
        <dbReference type="ChEBI" id="CHEBI:58453"/>
        <dbReference type="ChEBI" id="CHEBI:58614"/>
        <dbReference type="EC" id="3.5.4.26"/>
    </reaction>
</comment>
<dbReference type="InterPro" id="IPR002734">
    <property type="entry name" value="RibDG_C"/>
</dbReference>
<reference evidence="17 18" key="1">
    <citation type="journal article" date="2016" name="Int. J. Syst. Evol. Microbiol.">
        <title>Acidipila dinghuensis sp. nov., an acidobacterium isolated from forest soil.</title>
        <authorList>
            <person name="Jiang Y.W."/>
            <person name="Wang J."/>
            <person name="Chen M.H."/>
            <person name="Lv Y.Y."/>
            <person name="Qiu L.H."/>
        </authorList>
    </citation>
    <scope>NUCLEOTIDE SEQUENCE [LARGE SCALE GENOMIC DNA]</scope>
    <source>
        <strain evidence="17 18">DHOF10</strain>
    </source>
</reference>
<dbReference type="EC" id="3.5.4.26" evidence="12"/>
<dbReference type="EMBL" id="SDMK01000003">
    <property type="protein sequence ID" value="RXS94653.1"/>
    <property type="molecule type" value="Genomic_DNA"/>
</dbReference>
<dbReference type="Pfam" id="PF00383">
    <property type="entry name" value="dCMP_cyt_deam_1"/>
    <property type="match status" value="1"/>
</dbReference>
<dbReference type="OrthoDB" id="9800865at2"/>
<feature type="binding site" evidence="15">
    <location>
        <position position="81"/>
    </location>
    <ligand>
        <name>Zn(2+)</name>
        <dbReference type="ChEBI" id="CHEBI:29105"/>
        <note>catalytic</note>
    </ligand>
</feature>
<dbReference type="NCBIfam" id="TIGR00227">
    <property type="entry name" value="ribD_Cterm"/>
    <property type="match status" value="1"/>
</dbReference>
<evidence type="ECO:0000256" key="10">
    <source>
        <dbReference type="ARBA" id="ARBA00023002"/>
    </source>
</evidence>
<comment type="pathway">
    <text evidence="2 12">Cofactor biosynthesis; riboflavin biosynthesis; 5-amino-6-(D-ribitylamino)uracil from GTP: step 2/4.</text>
</comment>
<dbReference type="EC" id="1.1.1.193" evidence="12"/>
<dbReference type="SUPFAM" id="SSF53597">
    <property type="entry name" value="Dihydrofolate reductase-like"/>
    <property type="match status" value="1"/>
</dbReference>
<dbReference type="GO" id="GO:0008270">
    <property type="term" value="F:zinc ion binding"/>
    <property type="evidence" value="ECO:0007669"/>
    <property type="project" value="InterPro"/>
</dbReference>
<feature type="binding site" evidence="14">
    <location>
        <position position="208"/>
    </location>
    <ligand>
        <name>substrate</name>
    </ligand>
</feature>
<dbReference type="InterPro" id="IPR016193">
    <property type="entry name" value="Cytidine_deaminase-like"/>
</dbReference>
<feature type="binding site" evidence="14">
    <location>
        <position position="227"/>
    </location>
    <ligand>
        <name>NADP(+)</name>
        <dbReference type="ChEBI" id="CHEBI:58349"/>
    </ligand>
</feature>
<proteinExistence type="inferred from homology"/>
<keyword evidence="9 12" id="KW-0521">NADP</keyword>
<feature type="active site" description="Proton donor" evidence="13">
    <location>
        <position position="49"/>
    </location>
</feature>
<dbReference type="CDD" id="cd01284">
    <property type="entry name" value="Riboflavin_deaminase-reductase"/>
    <property type="match status" value="1"/>
</dbReference>
<evidence type="ECO:0000256" key="13">
    <source>
        <dbReference type="PIRSR" id="PIRSR006769-1"/>
    </source>
</evidence>
<evidence type="ECO:0000313" key="17">
    <source>
        <dbReference type="EMBL" id="RXS94653.1"/>
    </source>
</evidence>
<comment type="function">
    <text evidence="1 12">Converts 2,5-diamino-6-(ribosylamino)-4(3h)-pyrimidinone 5'-phosphate into 5-amino-6-(ribosylamino)-2,4(1h,3h)-pyrimidinedione 5'-phosphate.</text>
</comment>
<feature type="binding site" evidence="14">
    <location>
        <position position="200"/>
    </location>
    <ligand>
        <name>NADP(+)</name>
        <dbReference type="ChEBI" id="CHEBI:58349"/>
    </ligand>
</feature>
<keyword evidence="6 12" id="KW-0686">Riboflavin biosynthesis</keyword>
<feature type="domain" description="CMP/dCMP-type deaminase" evidence="16">
    <location>
        <begin position="1"/>
        <end position="120"/>
    </location>
</feature>
<dbReference type="Pfam" id="PF01872">
    <property type="entry name" value="RibD_C"/>
    <property type="match status" value="1"/>
</dbReference>
<evidence type="ECO:0000256" key="4">
    <source>
        <dbReference type="ARBA" id="ARBA00005259"/>
    </source>
</evidence>
<dbReference type="PIRSF" id="PIRSF006769">
    <property type="entry name" value="RibD"/>
    <property type="match status" value="1"/>
</dbReference>
<evidence type="ECO:0000256" key="9">
    <source>
        <dbReference type="ARBA" id="ARBA00022857"/>
    </source>
</evidence>
<keyword evidence="10 12" id="KW-0560">Oxidoreductase</keyword>
<accession>A0A4Q1SCG5</accession>
<evidence type="ECO:0000256" key="12">
    <source>
        <dbReference type="PIRNR" id="PIRNR006769"/>
    </source>
</evidence>
<gene>
    <name evidence="17" type="primary">ribD</name>
    <name evidence="17" type="ORF">ESZ00_15360</name>
</gene>
<dbReference type="InterPro" id="IPR002125">
    <property type="entry name" value="CMP_dCMP_dom"/>
</dbReference>
<keyword evidence="18" id="KW-1185">Reference proteome</keyword>
<sequence>MRWMQRALGLARQSIGLASPNPHVGCVLVKNGAVVGEGFHVYDRRDHAEIVALKAAGDAARGATAYVTLEPCSHTGRTGPCADALIAAGVARVVVATGDPNPQVNGQGMARIRAAGITVETDVCMDASRALNMGFARSIVSGVPFVTLKAGVSLDGRIAPAPSARPAGPPAAVMLTGEESRAEVQRMRHASDAILTGIHTVLADDPLLTDRSGLARRRPLLRVVLDSALRIPLDSKLVRTAVNDVLVFCTTPNPERRKALEVMGIEVEVLAGNGARVDLHEMLRALDRRGILSLLLECGSQLNGAFLREALVDRVTLFYAPVLLGEKAVPLIAEGEEVCWETRSTSSRHYGPDVCITTELRDPWRA</sequence>
<dbReference type="Gene3D" id="3.40.430.10">
    <property type="entry name" value="Dihydrofolate Reductase, subunit A"/>
    <property type="match status" value="1"/>
</dbReference>
<keyword evidence="11" id="KW-0511">Multifunctional enzyme</keyword>
<feature type="binding site" evidence="14">
    <location>
        <position position="151"/>
    </location>
    <ligand>
        <name>NADP(+)</name>
        <dbReference type="ChEBI" id="CHEBI:58349"/>
    </ligand>
</feature>
<dbReference type="PANTHER" id="PTHR38011:SF7">
    <property type="entry name" value="2,5-DIAMINO-6-RIBOSYLAMINO-4(3H)-PYRIMIDINONE 5'-PHOSPHATE REDUCTASE"/>
    <property type="match status" value="1"/>
</dbReference>
<dbReference type="SUPFAM" id="SSF53927">
    <property type="entry name" value="Cytidine deaminase-like"/>
    <property type="match status" value="1"/>
</dbReference>
<comment type="catalytic activity">
    <reaction evidence="12">
        <text>5-amino-6-(5-phospho-D-ribitylamino)uracil + NADP(+) = 5-amino-6-(5-phospho-D-ribosylamino)uracil + NADPH + H(+)</text>
        <dbReference type="Rhea" id="RHEA:17845"/>
        <dbReference type="ChEBI" id="CHEBI:15378"/>
        <dbReference type="ChEBI" id="CHEBI:57783"/>
        <dbReference type="ChEBI" id="CHEBI:58349"/>
        <dbReference type="ChEBI" id="CHEBI:58421"/>
        <dbReference type="ChEBI" id="CHEBI:58453"/>
        <dbReference type="EC" id="1.1.1.193"/>
    </reaction>
</comment>
<dbReference type="PROSITE" id="PS51747">
    <property type="entry name" value="CYT_DCMP_DEAMINASES_2"/>
    <property type="match status" value="1"/>
</dbReference>
<dbReference type="Gene3D" id="3.40.140.10">
    <property type="entry name" value="Cytidine Deaminase, domain 2"/>
    <property type="match status" value="1"/>
</dbReference>
<dbReference type="GO" id="GO:0008703">
    <property type="term" value="F:5-amino-6-(5-phosphoribosylamino)uracil reductase activity"/>
    <property type="evidence" value="ECO:0007669"/>
    <property type="project" value="UniProtKB-EC"/>
</dbReference>
<evidence type="ECO:0000313" key="18">
    <source>
        <dbReference type="Proteomes" id="UP000290253"/>
    </source>
</evidence>
<comment type="similarity">
    <text evidence="4 12">In the N-terminal section; belongs to the cytidine and deoxycytidylate deaminase family.</text>
</comment>
<evidence type="ECO:0000256" key="14">
    <source>
        <dbReference type="PIRSR" id="PIRSR006769-2"/>
    </source>
</evidence>
<feature type="binding site" evidence="15">
    <location>
        <position position="72"/>
    </location>
    <ligand>
        <name>Zn(2+)</name>
        <dbReference type="ChEBI" id="CHEBI:29105"/>
        <note>catalytic</note>
    </ligand>
</feature>
<dbReference type="InterPro" id="IPR024072">
    <property type="entry name" value="DHFR-like_dom_sf"/>
</dbReference>
<keyword evidence="12 17" id="KW-0378">Hydrolase</keyword>
<evidence type="ECO:0000256" key="8">
    <source>
        <dbReference type="ARBA" id="ARBA00022833"/>
    </source>
</evidence>
<comment type="similarity">
    <text evidence="5 12">In the C-terminal section; belongs to the HTP reductase family.</text>
</comment>
<evidence type="ECO:0000256" key="2">
    <source>
        <dbReference type="ARBA" id="ARBA00004882"/>
    </source>
</evidence>
<feature type="binding site" evidence="14">
    <location>
        <position position="188"/>
    </location>
    <ligand>
        <name>substrate</name>
    </ligand>
</feature>
<evidence type="ECO:0000256" key="5">
    <source>
        <dbReference type="ARBA" id="ARBA00007417"/>
    </source>
</evidence>
<name>A0A4Q1SCG5_9BACT</name>
<comment type="pathway">
    <text evidence="3 12">Cofactor biosynthesis; riboflavin biosynthesis; 5-amino-6-(D-ribitylamino)uracil from GTP: step 3/4.</text>
</comment>
<keyword evidence="8 12" id="KW-0862">Zinc</keyword>
<feature type="binding site" evidence="14">
    <location>
        <position position="204"/>
    </location>
    <ligand>
        <name>NADP(+)</name>
        <dbReference type="ChEBI" id="CHEBI:58349"/>
    </ligand>
</feature>
<feature type="binding site" evidence="14">
    <location>
        <begin position="299"/>
        <end position="305"/>
    </location>
    <ligand>
        <name>NADP(+)</name>
        <dbReference type="ChEBI" id="CHEBI:58349"/>
    </ligand>
</feature>
<keyword evidence="7 12" id="KW-0479">Metal-binding</keyword>
<protein>
    <recommendedName>
        <fullName evidence="12">Riboflavin biosynthesis protein RibD</fullName>
    </recommendedName>
    <domain>
        <recommendedName>
            <fullName evidence="12">Diaminohydroxyphosphoribosylaminopyrimidine deaminase</fullName>
            <shortName evidence="12">DRAP deaminase</shortName>
            <ecNumber evidence="12">3.5.4.26</ecNumber>
        </recommendedName>
        <alternativeName>
            <fullName evidence="12">Riboflavin-specific deaminase</fullName>
        </alternativeName>
    </domain>
    <domain>
        <recommendedName>
            <fullName evidence="12">5-amino-6-(5-phosphoribosylamino)uracil reductase</fullName>
            <ecNumber evidence="12">1.1.1.193</ecNumber>
        </recommendedName>
        <alternativeName>
            <fullName evidence="12">HTP reductase</fullName>
        </alternativeName>
    </domain>
</protein>
<dbReference type="PANTHER" id="PTHR38011">
    <property type="entry name" value="DIHYDROFOLATE REDUCTASE FAMILY PROTEIN (AFU_ORTHOLOGUE AFUA_8G06820)"/>
    <property type="match status" value="1"/>
</dbReference>
<dbReference type="AlphaFoldDB" id="A0A4Q1SCG5"/>
<feature type="binding site" evidence="14">
    <location>
        <position position="297"/>
    </location>
    <ligand>
        <name>substrate</name>
    </ligand>
</feature>
<dbReference type="Proteomes" id="UP000290253">
    <property type="component" value="Unassembled WGS sequence"/>
</dbReference>
<evidence type="ECO:0000256" key="6">
    <source>
        <dbReference type="ARBA" id="ARBA00022619"/>
    </source>
</evidence>
<comment type="caution">
    <text evidence="17">The sequence shown here is derived from an EMBL/GenBank/DDBJ whole genome shotgun (WGS) entry which is preliminary data.</text>
</comment>
<evidence type="ECO:0000259" key="16">
    <source>
        <dbReference type="PROSITE" id="PS51747"/>
    </source>
</evidence>
<dbReference type="UniPathway" id="UPA00275">
    <property type="reaction ID" value="UER00401"/>
</dbReference>
<dbReference type="InterPro" id="IPR050765">
    <property type="entry name" value="Riboflavin_Biosynth_HTPR"/>
</dbReference>
<evidence type="ECO:0000256" key="1">
    <source>
        <dbReference type="ARBA" id="ARBA00002151"/>
    </source>
</evidence>
<evidence type="ECO:0000256" key="3">
    <source>
        <dbReference type="ARBA" id="ARBA00004910"/>
    </source>
</evidence>